<evidence type="ECO:0000256" key="6">
    <source>
        <dbReference type="SAM" id="MobiDB-lite"/>
    </source>
</evidence>
<dbReference type="GO" id="GO:0004674">
    <property type="term" value="F:protein serine/threonine kinase activity"/>
    <property type="evidence" value="ECO:0007669"/>
    <property type="project" value="TreeGrafter"/>
</dbReference>
<dbReference type="EMBL" id="KN819507">
    <property type="protein sequence ID" value="KIJ09097.1"/>
    <property type="molecule type" value="Genomic_DNA"/>
</dbReference>
<evidence type="ECO:0000256" key="2">
    <source>
        <dbReference type="ARBA" id="ARBA00022741"/>
    </source>
</evidence>
<dbReference type="OrthoDB" id="2677182at2759"/>
<evidence type="ECO:0000313" key="8">
    <source>
        <dbReference type="EMBL" id="KIJ09097.1"/>
    </source>
</evidence>
<evidence type="ECO:0000256" key="1">
    <source>
        <dbReference type="ARBA" id="ARBA00022679"/>
    </source>
</evidence>
<feature type="domain" description="Protein kinase" evidence="7">
    <location>
        <begin position="43"/>
        <end position="213"/>
    </location>
</feature>
<dbReference type="InterPro" id="IPR017441">
    <property type="entry name" value="Protein_kinase_ATP_BS"/>
</dbReference>
<evidence type="ECO:0000259" key="7">
    <source>
        <dbReference type="PROSITE" id="PS50011"/>
    </source>
</evidence>
<organism evidence="8 9">
    <name type="scientific">Paxillus involutus ATCC 200175</name>
    <dbReference type="NCBI Taxonomy" id="664439"/>
    <lineage>
        <taxon>Eukaryota</taxon>
        <taxon>Fungi</taxon>
        <taxon>Dikarya</taxon>
        <taxon>Basidiomycota</taxon>
        <taxon>Agaricomycotina</taxon>
        <taxon>Agaricomycetes</taxon>
        <taxon>Agaricomycetidae</taxon>
        <taxon>Boletales</taxon>
        <taxon>Paxilineae</taxon>
        <taxon>Paxillaceae</taxon>
        <taxon>Paxillus</taxon>
    </lineage>
</organism>
<gene>
    <name evidence="8" type="ORF">PAXINDRAFT_172638</name>
</gene>
<evidence type="ECO:0000256" key="4">
    <source>
        <dbReference type="ARBA" id="ARBA00022840"/>
    </source>
</evidence>
<reference evidence="8 9" key="1">
    <citation type="submission" date="2014-06" db="EMBL/GenBank/DDBJ databases">
        <authorList>
            <consortium name="DOE Joint Genome Institute"/>
            <person name="Kuo A."/>
            <person name="Kohler A."/>
            <person name="Nagy L.G."/>
            <person name="Floudas D."/>
            <person name="Copeland A."/>
            <person name="Barry K.W."/>
            <person name="Cichocki N."/>
            <person name="Veneault-Fourrey C."/>
            <person name="LaButti K."/>
            <person name="Lindquist E.A."/>
            <person name="Lipzen A."/>
            <person name="Lundell T."/>
            <person name="Morin E."/>
            <person name="Murat C."/>
            <person name="Sun H."/>
            <person name="Tunlid A."/>
            <person name="Henrissat B."/>
            <person name="Grigoriev I.V."/>
            <person name="Hibbett D.S."/>
            <person name="Martin F."/>
            <person name="Nordberg H.P."/>
            <person name="Cantor M.N."/>
            <person name="Hua S.X."/>
        </authorList>
    </citation>
    <scope>NUCLEOTIDE SEQUENCE [LARGE SCALE GENOMIC DNA]</scope>
    <source>
        <strain evidence="8 9">ATCC 200175</strain>
    </source>
</reference>
<keyword evidence="9" id="KW-1185">Reference proteome</keyword>
<keyword evidence="1" id="KW-0808">Transferase</keyword>
<keyword evidence="4 5" id="KW-0067">ATP-binding</keyword>
<proteinExistence type="predicted"/>
<dbReference type="SUPFAM" id="SSF56112">
    <property type="entry name" value="Protein kinase-like (PK-like)"/>
    <property type="match status" value="1"/>
</dbReference>
<evidence type="ECO:0000256" key="5">
    <source>
        <dbReference type="PROSITE-ProRule" id="PRU10141"/>
    </source>
</evidence>
<reference evidence="9" key="2">
    <citation type="submission" date="2015-01" db="EMBL/GenBank/DDBJ databases">
        <title>Evolutionary Origins and Diversification of the Mycorrhizal Mutualists.</title>
        <authorList>
            <consortium name="DOE Joint Genome Institute"/>
            <consortium name="Mycorrhizal Genomics Consortium"/>
            <person name="Kohler A."/>
            <person name="Kuo A."/>
            <person name="Nagy L.G."/>
            <person name="Floudas D."/>
            <person name="Copeland A."/>
            <person name="Barry K.W."/>
            <person name="Cichocki N."/>
            <person name="Veneault-Fourrey C."/>
            <person name="LaButti K."/>
            <person name="Lindquist E.A."/>
            <person name="Lipzen A."/>
            <person name="Lundell T."/>
            <person name="Morin E."/>
            <person name="Murat C."/>
            <person name="Riley R."/>
            <person name="Ohm R."/>
            <person name="Sun H."/>
            <person name="Tunlid A."/>
            <person name="Henrissat B."/>
            <person name="Grigoriev I.V."/>
            <person name="Hibbett D.S."/>
            <person name="Martin F."/>
        </authorList>
    </citation>
    <scope>NUCLEOTIDE SEQUENCE [LARGE SCALE GENOMIC DNA]</scope>
    <source>
        <strain evidence="9">ATCC 200175</strain>
    </source>
</reference>
<dbReference type="InterPro" id="IPR000719">
    <property type="entry name" value="Prot_kinase_dom"/>
</dbReference>
<dbReference type="Pfam" id="PF07714">
    <property type="entry name" value="PK_Tyr_Ser-Thr"/>
    <property type="match status" value="1"/>
</dbReference>
<dbReference type="InterPro" id="IPR001245">
    <property type="entry name" value="Ser-Thr/Tyr_kinase_cat_dom"/>
</dbReference>
<dbReference type="PANTHER" id="PTHR44329:SF288">
    <property type="entry name" value="MITOGEN-ACTIVATED PROTEIN KINASE KINASE KINASE 20"/>
    <property type="match status" value="1"/>
</dbReference>
<evidence type="ECO:0000256" key="3">
    <source>
        <dbReference type="ARBA" id="ARBA00022777"/>
    </source>
</evidence>
<dbReference type="Proteomes" id="UP000053647">
    <property type="component" value="Unassembled WGS sequence"/>
</dbReference>
<keyword evidence="2 5" id="KW-0547">Nucleotide-binding</keyword>
<dbReference type="PROSITE" id="PS50011">
    <property type="entry name" value="PROTEIN_KINASE_DOM"/>
    <property type="match status" value="1"/>
</dbReference>
<name>A0A0C9TMU7_PAXIN</name>
<accession>A0A0C9TMU7</accession>
<dbReference type="Gene3D" id="1.10.510.10">
    <property type="entry name" value="Transferase(Phosphotransferase) domain 1"/>
    <property type="match status" value="1"/>
</dbReference>
<dbReference type="InterPro" id="IPR051681">
    <property type="entry name" value="Ser/Thr_Kinases-Pseudokinases"/>
</dbReference>
<feature type="region of interest" description="Disordered" evidence="6">
    <location>
        <begin position="15"/>
        <end position="35"/>
    </location>
</feature>
<dbReference type="PROSITE" id="PS00107">
    <property type="entry name" value="PROTEIN_KINASE_ATP"/>
    <property type="match status" value="1"/>
</dbReference>
<dbReference type="InterPro" id="IPR011009">
    <property type="entry name" value="Kinase-like_dom_sf"/>
</dbReference>
<keyword evidence="3" id="KW-0418">Kinase</keyword>
<dbReference type="GO" id="GO:0005524">
    <property type="term" value="F:ATP binding"/>
    <property type="evidence" value="ECO:0007669"/>
    <property type="project" value="UniProtKB-UniRule"/>
</dbReference>
<dbReference type="HOGENOM" id="CLU_1294782_0_0_1"/>
<protein>
    <submittedName>
        <fullName evidence="8">Unplaced genomic scaffold PAXINscaffold_185, whole genome shotgun sequence</fullName>
    </submittedName>
</protein>
<sequence>MTSHLHSMFRASSGCSSLSELHPRPPVGDQGGRHRDLTTMVKRKKQFPIGKGGFGDIWQCDLIIEERIIAVAVKAIRAENIEGETQYLAAQKKKLHRELKVWDKLQHKNVVELLGVVSGFGVLPSMVSPWFSNGSLSSYLSHHKAMDLSTRQGLLFDVASGLFYLHSQDVVHGDLHGVQLLLGRVMETIDFPNRAMFLLMKTERLASQTLVCQ</sequence>
<feature type="binding site" evidence="5">
    <location>
        <position position="74"/>
    </location>
    <ligand>
        <name>ATP</name>
        <dbReference type="ChEBI" id="CHEBI:30616"/>
    </ligand>
</feature>
<dbReference type="PANTHER" id="PTHR44329">
    <property type="entry name" value="SERINE/THREONINE-PROTEIN KINASE TNNI3K-RELATED"/>
    <property type="match status" value="1"/>
</dbReference>
<evidence type="ECO:0000313" key="9">
    <source>
        <dbReference type="Proteomes" id="UP000053647"/>
    </source>
</evidence>
<dbReference type="AlphaFoldDB" id="A0A0C9TMU7"/>